<dbReference type="EMBL" id="JBHUDD010000148">
    <property type="protein sequence ID" value="MFD1510921.1"/>
    <property type="molecule type" value="Genomic_DNA"/>
</dbReference>
<keyword evidence="7" id="KW-1185">Reference proteome</keyword>
<dbReference type="Pfam" id="PF00126">
    <property type="entry name" value="HTH_1"/>
    <property type="match status" value="1"/>
</dbReference>
<dbReference type="Pfam" id="PF03466">
    <property type="entry name" value="LysR_substrate"/>
    <property type="match status" value="1"/>
</dbReference>
<dbReference type="InterPro" id="IPR005119">
    <property type="entry name" value="LysR_subst-bd"/>
</dbReference>
<evidence type="ECO:0000256" key="3">
    <source>
        <dbReference type="ARBA" id="ARBA00023125"/>
    </source>
</evidence>
<comment type="similarity">
    <text evidence="1">Belongs to the LysR transcriptional regulatory family.</text>
</comment>
<evidence type="ECO:0000313" key="6">
    <source>
        <dbReference type="EMBL" id="MFD1510921.1"/>
    </source>
</evidence>
<dbReference type="RefSeq" id="WP_379917580.1">
    <property type="nucleotide sequence ID" value="NZ_JBHUDD010000148.1"/>
</dbReference>
<dbReference type="InterPro" id="IPR050950">
    <property type="entry name" value="HTH-type_LysR_regulators"/>
</dbReference>
<accession>A0ABW4EJV5</accession>
<gene>
    <name evidence="6" type="ORF">ACFTOW_16170</name>
</gene>
<dbReference type="InterPro" id="IPR036390">
    <property type="entry name" value="WH_DNA-bd_sf"/>
</dbReference>
<dbReference type="SUPFAM" id="SSF46785">
    <property type="entry name" value="Winged helix' DNA-binding domain"/>
    <property type="match status" value="1"/>
</dbReference>
<organism evidence="6 7">
    <name type="scientific">Lacimonas salitolerans</name>
    <dbReference type="NCBI Taxonomy" id="1323750"/>
    <lineage>
        <taxon>Bacteria</taxon>
        <taxon>Pseudomonadati</taxon>
        <taxon>Pseudomonadota</taxon>
        <taxon>Alphaproteobacteria</taxon>
        <taxon>Rhodobacterales</taxon>
        <taxon>Paracoccaceae</taxon>
        <taxon>Lacimonas</taxon>
    </lineage>
</organism>
<feature type="domain" description="HTH lysR-type" evidence="5">
    <location>
        <begin position="1"/>
        <end position="48"/>
    </location>
</feature>
<evidence type="ECO:0000313" key="7">
    <source>
        <dbReference type="Proteomes" id="UP001597186"/>
    </source>
</evidence>
<keyword evidence="4" id="KW-0804">Transcription</keyword>
<dbReference type="InterPro" id="IPR036388">
    <property type="entry name" value="WH-like_DNA-bd_sf"/>
</dbReference>
<name>A0ABW4EJV5_9RHOB</name>
<dbReference type="Gene3D" id="1.10.10.10">
    <property type="entry name" value="Winged helix-like DNA-binding domain superfamily/Winged helix DNA-binding domain"/>
    <property type="match status" value="1"/>
</dbReference>
<dbReference type="Proteomes" id="UP001597186">
    <property type="component" value="Unassembled WGS sequence"/>
</dbReference>
<dbReference type="SUPFAM" id="SSF53850">
    <property type="entry name" value="Periplasmic binding protein-like II"/>
    <property type="match status" value="1"/>
</dbReference>
<dbReference type="PANTHER" id="PTHR30419">
    <property type="entry name" value="HTH-TYPE TRANSCRIPTIONAL REGULATOR YBHD"/>
    <property type="match status" value="1"/>
</dbReference>
<dbReference type="InterPro" id="IPR000847">
    <property type="entry name" value="LysR_HTH_N"/>
</dbReference>
<proteinExistence type="inferred from homology"/>
<keyword evidence="3" id="KW-0238">DNA-binding</keyword>
<sequence length="290" mass="31282">MVADLGSVTLAARALGTVQPSVSRTIKELEQELGQPLFHRSATGLGLTQAGRTLLAYVSNGLGQIDHGVEALRGQMPDRRVVAYVLPNVVRMIMPGAVQRFKVHCPDVDLTLMPAVGGGLARLLRDGEVDFGFGRLLAVDEMAAMNFEHLFSEPLVFFVRAGHPLATHPAPDVEDIDRFAVVLPNPGTIIRTELDRFLIARGMERFRNVVETISFEFMRSYIASSDAVALQPRGAMRRELSEGRVVELALGSNDLMGSVGITTPAGKAVSVSAALLIQMIREEVAAQGLA</sequence>
<dbReference type="PROSITE" id="PS50931">
    <property type="entry name" value="HTH_LYSR"/>
    <property type="match status" value="1"/>
</dbReference>
<evidence type="ECO:0000259" key="5">
    <source>
        <dbReference type="PROSITE" id="PS50931"/>
    </source>
</evidence>
<dbReference type="PANTHER" id="PTHR30419:SF8">
    <property type="entry name" value="NITROGEN ASSIMILATION TRANSCRIPTIONAL ACTIVATOR-RELATED"/>
    <property type="match status" value="1"/>
</dbReference>
<protein>
    <submittedName>
        <fullName evidence="6">LysR substrate-binding domain-containing protein</fullName>
    </submittedName>
</protein>
<comment type="caution">
    <text evidence="6">The sequence shown here is derived from an EMBL/GenBank/DDBJ whole genome shotgun (WGS) entry which is preliminary data.</text>
</comment>
<evidence type="ECO:0000256" key="4">
    <source>
        <dbReference type="ARBA" id="ARBA00023163"/>
    </source>
</evidence>
<dbReference type="PRINTS" id="PR00039">
    <property type="entry name" value="HTHLYSR"/>
</dbReference>
<dbReference type="Gene3D" id="3.40.190.10">
    <property type="entry name" value="Periplasmic binding protein-like II"/>
    <property type="match status" value="2"/>
</dbReference>
<reference evidence="7" key="1">
    <citation type="journal article" date="2019" name="Int. J. Syst. Evol. Microbiol.">
        <title>The Global Catalogue of Microorganisms (GCM) 10K type strain sequencing project: providing services to taxonomists for standard genome sequencing and annotation.</title>
        <authorList>
            <consortium name="The Broad Institute Genomics Platform"/>
            <consortium name="The Broad Institute Genome Sequencing Center for Infectious Disease"/>
            <person name="Wu L."/>
            <person name="Ma J."/>
        </authorList>
    </citation>
    <scope>NUCLEOTIDE SEQUENCE [LARGE SCALE GENOMIC DNA]</scope>
    <source>
        <strain evidence="7">CGMCC 1.12477</strain>
    </source>
</reference>
<evidence type="ECO:0000256" key="1">
    <source>
        <dbReference type="ARBA" id="ARBA00009437"/>
    </source>
</evidence>
<evidence type="ECO:0000256" key="2">
    <source>
        <dbReference type="ARBA" id="ARBA00023015"/>
    </source>
</evidence>
<keyword evidence="2" id="KW-0805">Transcription regulation</keyword>